<comment type="caution">
    <text evidence="1">The sequence shown here is derived from an EMBL/GenBank/DDBJ whole genome shotgun (WGS) entry which is preliminary data.</text>
</comment>
<dbReference type="AlphaFoldDB" id="A0A162D5I7"/>
<proteinExistence type="predicted"/>
<dbReference type="RefSeq" id="WP_061949610.1">
    <property type="nucleotide sequence ID" value="NZ_LTAO01000034.1"/>
</dbReference>
<gene>
    <name evidence="1" type="ORF">AZF04_09800</name>
</gene>
<protein>
    <submittedName>
        <fullName evidence="1">Uncharacterized protein</fullName>
    </submittedName>
</protein>
<organism evidence="1 2">
    <name type="scientific">Alkalihalobacillus trypoxylicola</name>
    <dbReference type="NCBI Taxonomy" id="519424"/>
    <lineage>
        <taxon>Bacteria</taxon>
        <taxon>Bacillati</taxon>
        <taxon>Bacillota</taxon>
        <taxon>Bacilli</taxon>
        <taxon>Bacillales</taxon>
        <taxon>Bacillaceae</taxon>
        <taxon>Alkalihalobacillus</taxon>
    </lineage>
</organism>
<evidence type="ECO:0000313" key="1">
    <source>
        <dbReference type="EMBL" id="KYG28186.1"/>
    </source>
</evidence>
<name>A0A162D5I7_9BACI</name>
<accession>A0A162D5I7</accession>
<keyword evidence="2" id="KW-1185">Reference proteome</keyword>
<dbReference type="EMBL" id="LTAO01000034">
    <property type="protein sequence ID" value="KYG28186.1"/>
    <property type="molecule type" value="Genomic_DNA"/>
</dbReference>
<reference evidence="1" key="1">
    <citation type="submission" date="2016-02" db="EMBL/GenBank/DDBJ databases">
        <title>Genome sequence of Bacillus trypoxylicola KCTC 13244(T).</title>
        <authorList>
            <person name="Jeong H."/>
            <person name="Park S.-H."/>
            <person name="Choi S.-K."/>
        </authorList>
    </citation>
    <scope>NUCLEOTIDE SEQUENCE [LARGE SCALE GENOMIC DNA]</scope>
    <source>
        <strain evidence="1">KCTC 13244</strain>
    </source>
</reference>
<evidence type="ECO:0000313" key="2">
    <source>
        <dbReference type="Proteomes" id="UP000075806"/>
    </source>
</evidence>
<dbReference type="Proteomes" id="UP000075806">
    <property type="component" value="Unassembled WGS sequence"/>
</dbReference>
<sequence>MYNTVVRANVSTGIRYNHVSKQIKEHHVKFGEKILLIDRITEEGEIIEDVHLLEEVQTQEEKVQEMEDAIIELSMLVGDSLV</sequence>
<dbReference type="STRING" id="519424.AZF04_09800"/>